<name>A0AAU8CM37_9HYPH</name>
<keyword evidence="7" id="KW-0648">Protein biosynthesis</keyword>
<keyword evidence="4" id="KW-0862">Zinc</keyword>
<dbReference type="InterPro" id="IPR049940">
    <property type="entry name" value="GluQ/Sye"/>
</dbReference>
<keyword evidence="2" id="KW-0479">Metal-binding</keyword>
<sequence length="291" mass="32533">MNAPVFRFAPSPNGELHLGHAYSALLNAKLAEETGGGLLLRIEDIDLARCTPEFEAAIYRDLTWLGIEWERPVRRQSEHFGDYQSALNRLIAEELVYPAFMSRGEIRAFIADTETRGRLWPRDPDGVPLYPAFDKALSRRERKRRMADGAPFAWRLDMDAAKSRLAGRLSWTEFSTEELAAADPVEACPEQWGDVVLARKEIPTSYHLSVVIDDALQGATHIVRGHDLYAATGVHRLLQELLGLPAPRYFHHRLILGPDGRKLSKSLGDSGIAALRERGSSVADVRKMIGI</sequence>
<dbReference type="PANTHER" id="PTHR43311:SF1">
    <property type="entry name" value="GLUTAMYL-Q TRNA(ASP) SYNTHETASE"/>
    <property type="match status" value="1"/>
</dbReference>
<accession>A0AAU8CM37</accession>
<feature type="domain" description="Glutamyl/glutaminyl-tRNA synthetase class Ib catalytic" evidence="8">
    <location>
        <begin position="7"/>
        <end position="265"/>
    </location>
</feature>
<comment type="similarity">
    <text evidence="7">Belongs to the class-I aminoacyl-tRNA synthetase family.</text>
</comment>
<keyword evidence="5 7" id="KW-0067">ATP-binding</keyword>
<dbReference type="InterPro" id="IPR001412">
    <property type="entry name" value="aa-tRNA-synth_I_CS"/>
</dbReference>
<dbReference type="AlphaFoldDB" id="A0AAU8CM37"/>
<organism evidence="9">
    <name type="scientific">Mesorhizobium sp. WSM2240</name>
    <dbReference type="NCBI Taxonomy" id="3228851"/>
    <lineage>
        <taxon>Bacteria</taxon>
        <taxon>Pseudomonadati</taxon>
        <taxon>Pseudomonadota</taxon>
        <taxon>Alphaproteobacteria</taxon>
        <taxon>Hyphomicrobiales</taxon>
        <taxon>Phyllobacteriaceae</taxon>
        <taxon>Mesorhizobium</taxon>
    </lineage>
</organism>
<dbReference type="Gene3D" id="3.40.50.620">
    <property type="entry name" value="HUPs"/>
    <property type="match status" value="1"/>
</dbReference>
<dbReference type="EC" id="6.1.1.-" evidence="9"/>
<evidence type="ECO:0000256" key="4">
    <source>
        <dbReference type="ARBA" id="ARBA00022833"/>
    </source>
</evidence>
<proteinExistence type="inferred from homology"/>
<evidence type="ECO:0000259" key="8">
    <source>
        <dbReference type="Pfam" id="PF00749"/>
    </source>
</evidence>
<dbReference type="RefSeq" id="WP_353644549.1">
    <property type="nucleotide sequence ID" value="NZ_CP159253.1"/>
</dbReference>
<dbReference type="InterPro" id="IPR000924">
    <property type="entry name" value="Glu/Gln-tRNA-synth"/>
</dbReference>
<evidence type="ECO:0000256" key="5">
    <source>
        <dbReference type="ARBA" id="ARBA00022840"/>
    </source>
</evidence>
<dbReference type="Pfam" id="PF00749">
    <property type="entry name" value="tRNA-synt_1c"/>
    <property type="match status" value="1"/>
</dbReference>
<dbReference type="GO" id="GO:0006424">
    <property type="term" value="P:glutamyl-tRNA aminoacylation"/>
    <property type="evidence" value="ECO:0007669"/>
    <property type="project" value="TreeGrafter"/>
</dbReference>
<gene>
    <name evidence="9" type="primary">gluQRS</name>
    <name evidence="9" type="ORF">ABVK50_22025</name>
</gene>
<keyword evidence="1 7" id="KW-0436">Ligase</keyword>
<dbReference type="GO" id="GO:0004818">
    <property type="term" value="F:glutamate-tRNA ligase activity"/>
    <property type="evidence" value="ECO:0007669"/>
    <property type="project" value="TreeGrafter"/>
</dbReference>
<evidence type="ECO:0000256" key="7">
    <source>
        <dbReference type="RuleBase" id="RU363037"/>
    </source>
</evidence>
<evidence type="ECO:0000313" key="9">
    <source>
        <dbReference type="EMBL" id="XCG47911.1"/>
    </source>
</evidence>
<evidence type="ECO:0000256" key="6">
    <source>
        <dbReference type="ARBA" id="ARBA00023146"/>
    </source>
</evidence>
<dbReference type="EMBL" id="CP159253">
    <property type="protein sequence ID" value="XCG47911.1"/>
    <property type="molecule type" value="Genomic_DNA"/>
</dbReference>
<protein>
    <submittedName>
        <fullName evidence="9">tRNA glutamyl-Q(34) synthetase GluQRS</fullName>
        <ecNumber evidence="9">6.1.1.-</ecNumber>
    </submittedName>
</protein>
<dbReference type="GO" id="GO:0005829">
    <property type="term" value="C:cytosol"/>
    <property type="evidence" value="ECO:0007669"/>
    <property type="project" value="TreeGrafter"/>
</dbReference>
<dbReference type="NCBIfam" id="NF004315">
    <property type="entry name" value="PRK05710.1-4"/>
    <property type="match status" value="1"/>
</dbReference>
<dbReference type="PRINTS" id="PR00987">
    <property type="entry name" value="TRNASYNTHGLU"/>
</dbReference>
<dbReference type="InterPro" id="IPR014729">
    <property type="entry name" value="Rossmann-like_a/b/a_fold"/>
</dbReference>
<dbReference type="InterPro" id="IPR020058">
    <property type="entry name" value="Glu/Gln-tRNA-synth_Ib_cat-dom"/>
</dbReference>
<dbReference type="GO" id="GO:0005524">
    <property type="term" value="F:ATP binding"/>
    <property type="evidence" value="ECO:0007669"/>
    <property type="project" value="UniProtKB-KW"/>
</dbReference>
<dbReference type="SUPFAM" id="SSF52374">
    <property type="entry name" value="Nucleotidylyl transferase"/>
    <property type="match status" value="1"/>
</dbReference>
<reference evidence="9" key="1">
    <citation type="submission" date="2024-06" db="EMBL/GenBank/DDBJ databases">
        <title>Mesorhizobium karijinii sp. nov., a symbiont of the iconic Swainsona formosa from arid Australia.</title>
        <authorList>
            <person name="Hill Y.J."/>
            <person name="Watkin E.L.J."/>
            <person name="O'Hara G.W."/>
            <person name="Terpolilli J."/>
            <person name="Tye M.L."/>
            <person name="Kohlmeier M.G."/>
        </authorList>
    </citation>
    <scope>NUCLEOTIDE SEQUENCE</scope>
    <source>
        <strain evidence="9">WSM2240</strain>
    </source>
</reference>
<evidence type="ECO:0000256" key="1">
    <source>
        <dbReference type="ARBA" id="ARBA00022598"/>
    </source>
</evidence>
<dbReference type="PANTHER" id="PTHR43311">
    <property type="entry name" value="GLUTAMATE--TRNA LIGASE"/>
    <property type="match status" value="1"/>
</dbReference>
<keyword evidence="6 7" id="KW-0030">Aminoacyl-tRNA synthetase</keyword>
<keyword evidence="3 7" id="KW-0547">Nucleotide-binding</keyword>
<evidence type="ECO:0000256" key="3">
    <source>
        <dbReference type="ARBA" id="ARBA00022741"/>
    </source>
</evidence>
<dbReference type="PROSITE" id="PS00178">
    <property type="entry name" value="AA_TRNA_LIGASE_I"/>
    <property type="match status" value="1"/>
</dbReference>
<evidence type="ECO:0000256" key="2">
    <source>
        <dbReference type="ARBA" id="ARBA00022723"/>
    </source>
</evidence>